<feature type="compositionally biased region" description="Polar residues" evidence="2">
    <location>
        <begin position="375"/>
        <end position="387"/>
    </location>
</feature>
<dbReference type="Proteomes" id="UP000007148">
    <property type="component" value="Unassembled WGS sequence"/>
</dbReference>
<feature type="compositionally biased region" description="Basic and acidic residues" evidence="2">
    <location>
        <begin position="275"/>
        <end position="288"/>
    </location>
</feature>
<feature type="coiled-coil region" evidence="1">
    <location>
        <begin position="604"/>
        <end position="631"/>
    </location>
</feature>
<comment type="caution">
    <text evidence="3">The sequence shown here is derived from an EMBL/GenBank/DDBJ whole genome shotgun (WGS) entry which is preliminary data.</text>
</comment>
<feature type="region of interest" description="Disordered" evidence="2">
    <location>
        <begin position="1"/>
        <end position="305"/>
    </location>
</feature>
<feature type="compositionally biased region" description="Polar residues" evidence="2">
    <location>
        <begin position="258"/>
        <end position="269"/>
    </location>
</feature>
<dbReference type="AlphaFoldDB" id="G4TA19"/>
<feature type="compositionally biased region" description="Basic and acidic residues" evidence="2">
    <location>
        <begin position="183"/>
        <end position="194"/>
    </location>
</feature>
<organism evidence="3 4">
    <name type="scientific">Serendipita indica (strain DSM 11827)</name>
    <name type="common">Root endophyte fungus</name>
    <name type="synonym">Piriformospora indica</name>
    <dbReference type="NCBI Taxonomy" id="1109443"/>
    <lineage>
        <taxon>Eukaryota</taxon>
        <taxon>Fungi</taxon>
        <taxon>Dikarya</taxon>
        <taxon>Basidiomycota</taxon>
        <taxon>Agaricomycotina</taxon>
        <taxon>Agaricomycetes</taxon>
        <taxon>Sebacinales</taxon>
        <taxon>Serendipitaceae</taxon>
        <taxon>Serendipita</taxon>
    </lineage>
</organism>
<protein>
    <submittedName>
        <fullName evidence="3">Uncharacterized protein</fullName>
    </submittedName>
</protein>
<evidence type="ECO:0000313" key="4">
    <source>
        <dbReference type="Proteomes" id="UP000007148"/>
    </source>
</evidence>
<feature type="region of interest" description="Disordered" evidence="2">
    <location>
        <begin position="330"/>
        <end position="400"/>
    </location>
</feature>
<feature type="compositionally biased region" description="Polar residues" evidence="2">
    <location>
        <begin position="75"/>
        <end position="87"/>
    </location>
</feature>
<dbReference type="EMBL" id="CAFZ01000027">
    <property type="protein sequence ID" value="CCA68169.1"/>
    <property type="molecule type" value="Genomic_DNA"/>
</dbReference>
<keyword evidence="1" id="KW-0175">Coiled coil</keyword>
<dbReference type="HOGENOM" id="CLU_391332_0_0_1"/>
<evidence type="ECO:0000256" key="1">
    <source>
        <dbReference type="SAM" id="Coils"/>
    </source>
</evidence>
<gene>
    <name evidence="3" type="ORF">PIIN_02035</name>
</gene>
<feature type="compositionally biased region" description="Basic and acidic residues" evidence="2">
    <location>
        <begin position="1"/>
        <end position="11"/>
    </location>
</feature>
<feature type="compositionally biased region" description="Low complexity" evidence="2">
    <location>
        <begin position="242"/>
        <end position="255"/>
    </location>
</feature>
<keyword evidence="4" id="KW-1185">Reference proteome</keyword>
<proteinExistence type="predicted"/>
<dbReference type="OrthoDB" id="3203770at2759"/>
<dbReference type="STRING" id="1109443.G4TA19"/>
<accession>G4TA19</accession>
<dbReference type="InParanoid" id="G4TA19"/>
<feature type="coiled-coil region" evidence="1">
    <location>
        <begin position="494"/>
        <end position="521"/>
    </location>
</feature>
<name>G4TA19_SERID</name>
<sequence length="705" mass="76730">MSTTPDKDRGKPAKKPGIPRISHHITRSSVSKAISSVIGKENAKDKDALSSRRFSVKPTASVTKEKENKEVSEPSVASSDATSNSKLVPSKSPLASSATTVVGVAATTLSRSAKNEGLSSSPNSVRKLTVPTANTSQQQVLKPRESMGSSLPKYKPKASLLPPKQVTLSRKRRNSLVEASDEDDKRDNEAKIAERPISPLPRRSRVTSTVSTASSRIFDPKTLPKLSPLRTTGSDLLRTPIRSRVGSISSPSSIRARTVSTATASSRLSTGKVDSPVRRTDKRPRLSSESRTPGNKSLLATSTSGLGDLSSDSIDIADVSALLSVSPNVSPVKSMLAPPSARRTTRSKPDSNSNPPTPTRKLVTSTLPSRHLDPNNLSARKTTTQASLRRPPLQNAGKDRGSVLSWGDFAKVKFDDPSSVMLLADMTPLKGIATPSDDSRLRERVDSGWGLEDMARMRGGRGGVSIGQVMFPSAPANGVIPKVVEPDHGDEVTAKLWKLKLDEAENEIRELQARIKLLESRIPSDQLPDVTTNSLMTVPFPSDDDVISLNSDHEHRGEPLMAKTKATIDVEMVNELSLRRLQTAELEARGAFLEESLSSARMQLAERDGQLECTTRALEELETEHALEREAWTAKMGEYEDEAARRLETVKEQARTREMWKERMEAALGAWTSVRMDTKAELESVRQMQATLDVLKAGLKTVRVE</sequence>
<reference evidence="3 4" key="1">
    <citation type="journal article" date="2011" name="PLoS Pathog.">
        <title>Endophytic Life Strategies Decoded by Genome and Transcriptome Analyses of the Mutualistic Root Symbiont Piriformospora indica.</title>
        <authorList>
            <person name="Zuccaro A."/>
            <person name="Lahrmann U."/>
            <person name="Guldener U."/>
            <person name="Langen G."/>
            <person name="Pfiffi S."/>
            <person name="Biedenkopf D."/>
            <person name="Wong P."/>
            <person name="Samans B."/>
            <person name="Grimm C."/>
            <person name="Basiewicz M."/>
            <person name="Murat C."/>
            <person name="Martin F."/>
            <person name="Kogel K.H."/>
        </authorList>
    </citation>
    <scope>NUCLEOTIDE SEQUENCE [LARGE SCALE GENOMIC DNA]</scope>
    <source>
        <strain evidence="3 4">DSM 11827</strain>
    </source>
</reference>
<evidence type="ECO:0000313" key="3">
    <source>
        <dbReference type="EMBL" id="CCA68169.1"/>
    </source>
</evidence>
<feature type="compositionally biased region" description="Basic and acidic residues" evidence="2">
    <location>
        <begin position="41"/>
        <end position="50"/>
    </location>
</feature>
<feature type="compositionally biased region" description="Low complexity" evidence="2">
    <location>
        <begin position="94"/>
        <end position="110"/>
    </location>
</feature>
<feature type="compositionally biased region" description="Basic and acidic residues" evidence="2">
    <location>
        <begin position="63"/>
        <end position="72"/>
    </location>
</feature>
<feature type="compositionally biased region" description="Polar residues" evidence="2">
    <location>
        <begin position="117"/>
        <end position="140"/>
    </location>
</feature>
<feature type="compositionally biased region" description="Low complexity" evidence="2">
    <location>
        <begin position="206"/>
        <end position="216"/>
    </location>
</feature>
<evidence type="ECO:0000256" key="2">
    <source>
        <dbReference type="SAM" id="MobiDB-lite"/>
    </source>
</evidence>